<dbReference type="GO" id="GO:0003677">
    <property type="term" value="F:DNA binding"/>
    <property type="evidence" value="ECO:0007669"/>
    <property type="project" value="InterPro"/>
</dbReference>
<feature type="domain" description="HTH iclR-type" evidence="1">
    <location>
        <begin position="2"/>
        <end position="40"/>
    </location>
</feature>
<accession>A0A0S1AW03</accession>
<dbReference type="GO" id="GO:0006355">
    <property type="term" value="P:regulation of DNA-templated transcription"/>
    <property type="evidence" value="ECO:0007669"/>
    <property type="project" value="InterPro"/>
</dbReference>
<reference evidence="2 3" key="1">
    <citation type="journal article" date="2015" name="Genome Announc.">
        <title>Complete Genome Sequencing of Stenotrophomonas acidaminiphila ZAC14D2_NAIMI4_2, a Multidrug-Resistant Strain Isolated from Sediments of a Polluted River in Mexico, Uncovers New Antibiotic Resistance Genes and a Novel Class-II Lasso Peptide Biosynthesis Gene Cluster.</title>
        <authorList>
            <person name="Vinuesa P."/>
            <person name="Ochoa-Sanchez L.E."/>
        </authorList>
    </citation>
    <scope>NUCLEOTIDE SEQUENCE [LARGE SCALE GENOMIC DNA]</scope>
    <source>
        <strain evidence="2 3">ZAC14D2_NAIMI4_2</strain>
    </source>
</reference>
<dbReference type="PATRIC" id="fig|128780.6.peg.537"/>
<dbReference type="KEGG" id="sacz:AOT14_05270"/>
<keyword evidence="3" id="KW-1185">Reference proteome</keyword>
<dbReference type="Gene3D" id="1.10.10.10">
    <property type="entry name" value="Winged helix-like DNA-binding domain superfamily/Winged helix DNA-binding domain"/>
    <property type="match status" value="1"/>
</dbReference>
<evidence type="ECO:0000259" key="1">
    <source>
        <dbReference type="Pfam" id="PF09339"/>
    </source>
</evidence>
<evidence type="ECO:0000313" key="3">
    <source>
        <dbReference type="Proteomes" id="UP000061010"/>
    </source>
</evidence>
<proteinExistence type="predicted"/>
<name>A0A0S1AW03_9GAMM</name>
<dbReference type="Pfam" id="PF09339">
    <property type="entry name" value="HTH_IclR"/>
    <property type="match status" value="1"/>
</dbReference>
<gene>
    <name evidence="2" type="ORF">AOT14_05270</name>
</gene>
<evidence type="ECO:0000313" key="2">
    <source>
        <dbReference type="EMBL" id="ALJ26972.1"/>
    </source>
</evidence>
<protein>
    <recommendedName>
        <fullName evidence="1">HTH iclR-type domain-containing protein</fullName>
    </recommendedName>
</protein>
<dbReference type="Proteomes" id="UP000061010">
    <property type="component" value="Chromosome"/>
</dbReference>
<dbReference type="InterPro" id="IPR036390">
    <property type="entry name" value="WH_DNA-bd_sf"/>
</dbReference>
<dbReference type="EMBL" id="CP012900">
    <property type="protein sequence ID" value="ALJ26972.1"/>
    <property type="molecule type" value="Genomic_DNA"/>
</dbReference>
<dbReference type="InterPro" id="IPR005471">
    <property type="entry name" value="Tscrpt_reg_IclR_N"/>
</dbReference>
<sequence length="74" mass="8165">MFAAQHPGLTISDLASLTGVSLSTASLYVTQLRASHWLTVDVLGREKRVRVALEHRQKSITVLRQMATRFASEG</sequence>
<dbReference type="AlphaFoldDB" id="A0A0S1AW03"/>
<dbReference type="SUPFAM" id="SSF46785">
    <property type="entry name" value="Winged helix' DNA-binding domain"/>
    <property type="match status" value="1"/>
</dbReference>
<organism evidence="2 3">
    <name type="scientific">Stenotrophomonas acidaminiphila</name>
    <dbReference type="NCBI Taxonomy" id="128780"/>
    <lineage>
        <taxon>Bacteria</taxon>
        <taxon>Pseudomonadati</taxon>
        <taxon>Pseudomonadota</taxon>
        <taxon>Gammaproteobacteria</taxon>
        <taxon>Lysobacterales</taxon>
        <taxon>Lysobacteraceae</taxon>
        <taxon>Stenotrophomonas</taxon>
    </lineage>
</organism>
<dbReference type="InterPro" id="IPR036388">
    <property type="entry name" value="WH-like_DNA-bd_sf"/>
</dbReference>